<comment type="caution">
    <text evidence="8">The sequence shown here is derived from an EMBL/GenBank/DDBJ whole genome shotgun (WGS) entry which is preliminary data.</text>
</comment>
<evidence type="ECO:0000256" key="4">
    <source>
        <dbReference type="ARBA" id="ARBA00022741"/>
    </source>
</evidence>
<feature type="region of interest" description="Disordered" evidence="7">
    <location>
        <begin position="516"/>
        <end position="549"/>
    </location>
</feature>
<feature type="region of interest" description="Disordered" evidence="7">
    <location>
        <begin position="688"/>
        <end position="729"/>
    </location>
</feature>
<name>A0A4S4L8X6_9AGAM</name>
<dbReference type="Gene3D" id="3.30.230.10">
    <property type="match status" value="1"/>
</dbReference>
<evidence type="ECO:0000256" key="3">
    <source>
        <dbReference type="ARBA" id="ARBA00022679"/>
    </source>
</evidence>
<dbReference type="EC" id="2.7.4.2" evidence="2"/>
<feature type="region of interest" description="Disordered" evidence="7">
    <location>
        <begin position="351"/>
        <end position="380"/>
    </location>
</feature>
<sequence>MTTAFSPAVDRHIVAAFSETPVGFIVPGQQKFLSSCPRTLPTSGFDCKNQRYPPFKETLNCHPMDMVHPSAYGEYTVVDEKAGLDAGMGLASGGSEAAPYRQKVDFLPSLYGSVLPPPPEPSDPQHMTPSPYTRESFRQSKDDSGVFTDVRSAAETPGEMPSEPSGTKGRQPHYTQDAYDVGRPASSALPTTPRHPSISLAAAGTGVSPRRDSQYAPIIPSSAGPSYKPSAIPISSNTRAVAQQPTYITPPSSPTPIVVNPVYTFTNSPYAAEANRASQARAPVETYAEQPYQPMGFNAPEGKEICVECAMRDQDMADVDVTGPGVWERESDVYYKDLCRQEIEEAEERVRARASNSSSESHAVLRPGDPGRPRAKGNRLTEPNLKLWMSMNPREPQARQQTIDLYIKTQTALLEAEALARARALQESRLLESKLRDTYDNLRRSTYEFAPGGLSGDEGGVRPKPSHTSKRSVSGPTPISLGPIIVDGVTHIRHQSQSREVTLLENGMIVEHVDVRKEEKERRREEKRERERERSRARKSSRGSGRAEVMSMYSAHSPLPHQTDSGFYTAASNGSGMLRGERPMSLSQASTRALSAQIPLTGSPGFGPARPPNARVHSQISLVDSQSISSTSFSANRRSRFFSFKNWSEAWKSRESFAPSAVISLSGSMMDMHLALDREKQSMHMRPTTVDLGSNAPSIRPSGQWPRRASMSMDRMGTPTEGDRPKKKKGLAKIWGIVTGHRSAKTGILTRGESHSVDRSEDDMPLAPPPPLSYLVNRTSRERTMSTATHRTSMPSVIIPPPTSTPSGALPTPTSIRNPWQEHDSAWPSSHVLPVHAEETSNNGFAVVDPQPDQDKRPRTQDTMQQMSPRMRMPSSPRPISVYSLHKSLPPLPVEVSSSQPMLTPVDSPRPKTMYDMDSPTGPDTLKTPQPAFHRDVRRQSFGGMSSRPDVTSASTLPVNGRNGGRSGFATPQESYAAYSPYAEMGMAVAPASRSLIRLGPSADDGSEKSERVIGKRRSKFGLASLLGKVTSAGRASEARLSLAATPSRDGEMPQSESDIHVDGSPAPTDHGTIGNGNGSGSSRSRHGGYAPPLRMSVASRRAIEELVDQDPNFVAYRYPVACLRVHANAGDNPNTINFLGAARTLPSPARFQDTRQKMSSKQEQEPTVVSASGKVLLAGGYLVLDQKYSGTVVSTSSRFLYYHSIWDIRNASKNKFVYIALQQTLRLVCEIKGATHITNSLENGLDITIAGANDFYSQRAKLAKLGLEPRIASLAQIPPFAHTGVQLKDVHKTGLGSSAALITSLVAALLLHLDAIPSTSLDTLDTVGRALIHNTAQFVHCLAQGKVGSGFDVAAATFGSHRYTRFDPRVLSDLMDTDASAAKPLLPVLDPTNKAWDHTVAPFQLPPGTRLMLADVDAGSDTPSLVGKVLKWHKSAGAEATAFWDALSASNDALTNALMRLSDLHAQGAEVYQATLARLAGLPASEWSACPSDPVTGALVDARKWAEDIRTKMREMGVRAGVPIEPSEQTALLDACVAQAGVVAGGVPGDPSSPDAEQDAPLGRVERVWAGWTALDVSPLSAAESFEKGLRRERIQDVLGLTEALGSAYY</sequence>
<dbReference type="InterPro" id="IPR020568">
    <property type="entry name" value="Ribosomal_Su5_D2-typ_SF"/>
</dbReference>
<feature type="compositionally biased region" description="Low complexity" evidence="7">
    <location>
        <begin position="867"/>
        <end position="876"/>
    </location>
</feature>
<dbReference type="PANTHER" id="PTHR31814">
    <property type="match status" value="1"/>
</dbReference>
<comment type="pathway">
    <text evidence="1">Isoprenoid biosynthesis; isopentenyl diphosphate biosynthesis via mevalonate pathway; isopentenyl diphosphate from (R)-mevalonate: step 2/3.</text>
</comment>
<dbReference type="GO" id="GO:0004631">
    <property type="term" value="F:phosphomevalonate kinase activity"/>
    <property type="evidence" value="ECO:0007669"/>
    <property type="project" value="UniProtKB-EC"/>
</dbReference>
<evidence type="ECO:0000256" key="6">
    <source>
        <dbReference type="ARBA" id="ARBA00022840"/>
    </source>
</evidence>
<evidence type="ECO:0000256" key="7">
    <source>
        <dbReference type="SAM" id="MobiDB-lite"/>
    </source>
</evidence>
<evidence type="ECO:0000313" key="9">
    <source>
        <dbReference type="Proteomes" id="UP000308199"/>
    </source>
</evidence>
<feature type="region of interest" description="Disordered" evidence="7">
    <location>
        <begin position="893"/>
        <end position="912"/>
    </location>
</feature>
<dbReference type="OrthoDB" id="28208at2759"/>
<keyword evidence="9" id="KW-1185">Reference proteome</keyword>
<feature type="compositionally biased region" description="Polar residues" evidence="7">
    <location>
        <begin position="949"/>
        <end position="958"/>
    </location>
</feature>
<evidence type="ECO:0000256" key="1">
    <source>
        <dbReference type="ARBA" id="ARBA00005017"/>
    </source>
</evidence>
<dbReference type="EMBL" id="SGPK01000118">
    <property type="protein sequence ID" value="THH07989.1"/>
    <property type="molecule type" value="Genomic_DNA"/>
</dbReference>
<protein>
    <recommendedName>
        <fullName evidence="2">phosphomevalonate kinase</fullName>
        <ecNumber evidence="2">2.7.4.2</ecNumber>
    </recommendedName>
</protein>
<evidence type="ECO:0000313" key="8">
    <source>
        <dbReference type="EMBL" id="THH07989.1"/>
    </source>
</evidence>
<keyword evidence="6" id="KW-0067">ATP-binding</keyword>
<feature type="compositionally biased region" description="Basic and acidic residues" evidence="7">
    <location>
        <begin position="516"/>
        <end position="534"/>
    </location>
</feature>
<dbReference type="GO" id="GO:0010142">
    <property type="term" value="P:farnesyl diphosphate biosynthetic process, mevalonate pathway"/>
    <property type="evidence" value="ECO:0007669"/>
    <property type="project" value="TreeGrafter"/>
</dbReference>
<gene>
    <name evidence="8" type="ORF">EW145_g3017</name>
</gene>
<feature type="region of interest" description="Disordered" evidence="7">
    <location>
        <begin position="449"/>
        <end position="479"/>
    </location>
</feature>
<feature type="region of interest" description="Disordered" evidence="7">
    <location>
        <begin position="942"/>
        <end position="968"/>
    </location>
</feature>
<keyword evidence="4" id="KW-0547">Nucleotide-binding</keyword>
<feature type="compositionally biased region" description="Basic and acidic residues" evidence="7">
    <location>
        <begin position="135"/>
        <end position="144"/>
    </location>
</feature>
<reference evidence="8 9" key="1">
    <citation type="submission" date="2019-02" db="EMBL/GenBank/DDBJ databases">
        <title>Genome sequencing of the rare red list fungi Phellinidium pouzarii.</title>
        <authorList>
            <person name="Buettner E."/>
            <person name="Kellner H."/>
        </authorList>
    </citation>
    <scope>NUCLEOTIDE SEQUENCE [LARGE SCALE GENOMIC DNA]</scope>
    <source>
        <strain evidence="8 9">DSM 108285</strain>
    </source>
</reference>
<dbReference type="GO" id="GO:0019287">
    <property type="term" value="P:isopentenyl diphosphate biosynthetic process, mevalonate pathway"/>
    <property type="evidence" value="ECO:0007669"/>
    <property type="project" value="TreeGrafter"/>
</dbReference>
<dbReference type="PANTHER" id="PTHR31814:SF2">
    <property type="entry name" value="PHOSPHOMEVALONATE KINASE"/>
    <property type="match status" value="1"/>
</dbReference>
<keyword evidence="5" id="KW-0418">Kinase</keyword>
<accession>A0A4S4L8X6</accession>
<dbReference type="InterPro" id="IPR035102">
    <property type="entry name" value="Phosphomevalonate_kinase"/>
</dbReference>
<feature type="region of interest" description="Disordered" evidence="7">
    <location>
        <begin position="750"/>
        <end position="827"/>
    </location>
</feature>
<dbReference type="GO" id="GO:0005777">
    <property type="term" value="C:peroxisome"/>
    <property type="evidence" value="ECO:0007669"/>
    <property type="project" value="TreeGrafter"/>
</dbReference>
<dbReference type="InterPro" id="IPR014721">
    <property type="entry name" value="Ribsml_uS5_D2-typ_fold_subgr"/>
</dbReference>
<evidence type="ECO:0000256" key="2">
    <source>
        <dbReference type="ARBA" id="ARBA00012958"/>
    </source>
</evidence>
<dbReference type="Proteomes" id="UP000308199">
    <property type="component" value="Unassembled WGS sequence"/>
</dbReference>
<dbReference type="GO" id="GO:0005524">
    <property type="term" value="F:ATP binding"/>
    <property type="evidence" value="ECO:0007669"/>
    <property type="project" value="UniProtKB-KW"/>
</dbReference>
<evidence type="ECO:0000256" key="5">
    <source>
        <dbReference type="ARBA" id="ARBA00022777"/>
    </source>
</evidence>
<feature type="region of interest" description="Disordered" evidence="7">
    <location>
        <begin position="1044"/>
        <end position="1090"/>
    </location>
</feature>
<proteinExistence type="predicted"/>
<feature type="region of interest" description="Disordered" evidence="7">
    <location>
        <begin position="841"/>
        <end position="876"/>
    </location>
</feature>
<dbReference type="SUPFAM" id="SSF54211">
    <property type="entry name" value="Ribosomal protein S5 domain 2-like"/>
    <property type="match status" value="1"/>
</dbReference>
<organism evidence="8 9">
    <name type="scientific">Phellinidium pouzarii</name>
    <dbReference type="NCBI Taxonomy" id="167371"/>
    <lineage>
        <taxon>Eukaryota</taxon>
        <taxon>Fungi</taxon>
        <taxon>Dikarya</taxon>
        <taxon>Basidiomycota</taxon>
        <taxon>Agaricomycotina</taxon>
        <taxon>Agaricomycetes</taxon>
        <taxon>Hymenochaetales</taxon>
        <taxon>Hymenochaetaceae</taxon>
        <taxon>Phellinidium</taxon>
    </lineage>
</organism>
<keyword evidence="3" id="KW-0808">Transferase</keyword>
<feature type="region of interest" description="Disordered" evidence="7">
    <location>
        <begin position="111"/>
        <end position="225"/>
    </location>
</feature>
<dbReference type="GO" id="GO:0006696">
    <property type="term" value="P:ergosterol biosynthetic process"/>
    <property type="evidence" value="ECO:0007669"/>
    <property type="project" value="TreeGrafter"/>
</dbReference>